<protein>
    <submittedName>
        <fullName evidence="1">Subtilisin-like protein</fullName>
    </submittedName>
</protein>
<dbReference type="EMBL" id="MU277235">
    <property type="protein sequence ID" value="KAI0058458.1"/>
    <property type="molecule type" value="Genomic_DNA"/>
</dbReference>
<dbReference type="Proteomes" id="UP000814140">
    <property type="component" value="Unassembled WGS sequence"/>
</dbReference>
<evidence type="ECO:0000313" key="2">
    <source>
        <dbReference type="Proteomes" id="UP000814140"/>
    </source>
</evidence>
<evidence type="ECO:0000313" key="1">
    <source>
        <dbReference type="EMBL" id="KAI0058458.1"/>
    </source>
</evidence>
<reference evidence="1" key="1">
    <citation type="submission" date="2021-03" db="EMBL/GenBank/DDBJ databases">
        <authorList>
            <consortium name="DOE Joint Genome Institute"/>
            <person name="Ahrendt S."/>
            <person name="Looney B.P."/>
            <person name="Miyauchi S."/>
            <person name="Morin E."/>
            <person name="Drula E."/>
            <person name="Courty P.E."/>
            <person name="Chicoki N."/>
            <person name="Fauchery L."/>
            <person name="Kohler A."/>
            <person name="Kuo A."/>
            <person name="Labutti K."/>
            <person name="Pangilinan J."/>
            <person name="Lipzen A."/>
            <person name="Riley R."/>
            <person name="Andreopoulos W."/>
            <person name="He G."/>
            <person name="Johnson J."/>
            <person name="Barry K.W."/>
            <person name="Grigoriev I.V."/>
            <person name="Nagy L."/>
            <person name="Hibbett D."/>
            <person name="Henrissat B."/>
            <person name="Matheny P.B."/>
            <person name="Labbe J."/>
            <person name="Martin F."/>
        </authorList>
    </citation>
    <scope>NUCLEOTIDE SEQUENCE</scope>
    <source>
        <strain evidence="1">HHB10654</strain>
    </source>
</reference>
<name>A0ACB8SQF3_9AGAM</name>
<accession>A0ACB8SQF3</accession>
<proteinExistence type="predicted"/>
<reference evidence="1" key="2">
    <citation type="journal article" date="2022" name="New Phytol.">
        <title>Evolutionary transition to the ectomycorrhizal habit in the genomes of a hyperdiverse lineage of mushroom-forming fungi.</title>
        <authorList>
            <person name="Looney B."/>
            <person name="Miyauchi S."/>
            <person name="Morin E."/>
            <person name="Drula E."/>
            <person name="Courty P.E."/>
            <person name="Kohler A."/>
            <person name="Kuo A."/>
            <person name="LaButti K."/>
            <person name="Pangilinan J."/>
            <person name="Lipzen A."/>
            <person name="Riley R."/>
            <person name="Andreopoulos W."/>
            <person name="He G."/>
            <person name="Johnson J."/>
            <person name="Nolan M."/>
            <person name="Tritt A."/>
            <person name="Barry K.W."/>
            <person name="Grigoriev I.V."/>
            <person name="Nagy L.G."/>
            <person name="Hibbett D."/>
            <person name="Henrissat B."/>
            <person name="Matheny P.B."/>
            <person name="Labbe J."/>
            <person name="Martin F.M."/>
        </authorList>
    </citation>
    <scope>NUCLEOTIDE SEQUENCE</scope>
    <source>
        <strain evidence="1">HHB10654</strain>
    </source>
</reference>
<gene>
    <name evidence="1" type="ORF">BV25DRAFT_1872017</name>
</gene>
<comment type="caution">
    <text evidence="1">The sequence shown here is derived from an EMBL/GenBank/DDBJ whole genome shotgun (WGS) entry which is preliminary data.</text>
</comment>
<organism evidence="1 2">
    <name type="scientific">Artomyces pyxidatus</name>
    <dbReference type="NCBI Taxonomy" id="48021"/>
    <lineage>
        <taxon>Eukaryota</taxon>
        <taxon>Fungi</taxon>
        <taxon>Dikarya</taxon>
        <taxon>Basidiomycota</taxon>
        <taxon>Agaricomycotina</taxon>
        <taxon>Agaricomycetes</taxon>
        <taxon>Russulales</taxon>
        <taxon>Auriscalpiaceae</taxon>
        <taxon>Artomyces</taxon>
    </lineage>
</organism>
<sequence>MRSALLQVLVLAAVAYAVPSPRGAYVLHEKRAAEPRGWEARRLDADKVLPVRIGLKQQNMDQLQDVLVSVSHPSSESYGKHWTPQQVADFFAPSTESIDSVKEWLASNGFSADRIRVSPSKGWIEVNATVAEAEDLLNTEYHIYSHPSGHEQIGCESYSVPKHIQEHVDLIKPTVHFNHRVASFPSGLNKRKNPDLGSPWSLNGPKTLDQKVTIETNATNCDQFITPDCLRALYNIDDPPAYPQDGNSYGIVEFTPQAYVDTDLDKFFKNFSSSQIGQRPKLVSIDGGFVQTANRSFDFNGESNLDLEYAMALVGNQPVTLLQAGDLPMGASFDNWLDAVDASFCSFEGGDDPNQDGIYPDNVPGGYNGTESCGIVAPPHVVSISYSQDEYTVTPAYANRQCTEYGKLGLLGTTVLYSSGDYGVAGYGGSCLKGGQPDANGTQFSPAFPVSCPYVTAVGATQINPGSTTDDPESACEQVIYSGGGFSNIFGIPDYQSDAVAGYLKNSPPPYTAENYNNSGVVRAYPDLSANGANYVVAIEGGFNLVFGTSASSPVVGSIITLVNDARLSIGKGPVGFINPAIYSSDFSWVFNDITTGGNQGCGTPGFNATEGWDPVTGLGTPDYPSLLTAFLMLP</sequence>
<keyword evidence="2" id="KW-1185">Reference proteome</keyword>